<feature type="region of interest" description="Disordered" evidence="1">
    <location>
        <begin position="269"/>
        <end position="377"/>
    </location>
</feature>
<feature type="compositionally biased region" description="Basic and acidic residues" evidence="1">
    <location>
        <begin position="489"/>
        <end position="504"/>
    </location>
</feature>
<protein>
    <submittedName>
        <fullName evidence="4">Keratin, type II cytoskeletal 1</fullName>
    </submittedName>
</protein>
<feature type="chain" id="PRO_5026092751" evidence="2">
    <location>
        <begin position="21"/>
        <end position="597"/>
    </location>
</feature>
<feature type="compositionally biased region" description="Gly residues" evidence="1">
    <location>
        <begin position="365"/>
        <end position="377"/>
    </location>
</feature>
<feature type="compositionally biased region" description="Acidic residues" evidence="1">
    <location>
        <begin position="353"/>
        <end position="364"/>
    </location>
</feature>
<feature type="signal peptide" evidence="2">
    <location>
        <begin position="1"/>
        <end position="20"/>
    </location>
</feature>
<feature type="region of interest" description="Disordered" evidence="1">
    <location>
        <begin position="489"/>
        <end position="515"/>
    </location>
</feature>
<feature type="compositionally biased region" description="Low complexity" evidence="1">
    <location>
        <begin position="553"/>
        <end position="567"/>
    </location>
</feature>
<feature type="compositionally biased region" description="Gly residues" evidence="1">
    <location>
        <begin position="568"/>
        <end position="577"/>
    </location>
</feature>
<keyword evidence="3" id="KW-1185">Reference proteome</keyword>
<feature type="compositionally biased region" description="Acidic residues" evidence="1">
    <location>
        <begin position="275"/>
        <end position="302"/>
    </location>
</feature>
<evidence type="ECO:0000256" key="1">
    <source>
        <dbReference type="SAM" id="MobiDB-lite"/>
    </source>
</evidence>
<dbReference type="AlphaFoldDB" id="A0A6I8W8D3"/>
<evidence type="ECO:0000313" key="3">
    <source>
        <dbReference type="Proteomes" id="UP000001819"/>
    </source>
</evidence>
<dbReference type="RefSeq" id="XP_033239635.1">
    <property type="nucleotide sequence ID" value="XM_033383744.1"/>
</dbReference>
<gene>
    <name evidence="4" type="primary">LOC4814227</name>
</gene>
<organism evidence="3 4">
    <name type="scientific">Drosophila pseudoobscura pseudoobscura</name>
    <name type="common">Fruit fly</name>
    <dbReference type="NCBI Taxonomy" id="46245"/>
    <lineage>
        <taxon>Eukaryota</taxon>
        <taxon>Metazoa</taxon>
        <taxon>Ecdysozoa</taxon>
        <taxon>Arthropoda</taxon>
        <taxon>Hexapoda</taxon>
        <taxon>Insecta</taxon>
        <taxon>Pterygota</taxon>
        <taxon>Neoptera</taxon>
        <taxon>Endopterygota</taxon>
        <taxon>Diptera</taxon>
        <taxon>Brachycera</taxon>
        <taxon>Muscomorpha</taxon>
        <taxon>Ephydroidea</taxon>
        <taxon>Drosophilidae</taxon>
        <taxon>Drosophila</taxon>
        <taxon>Sophophora</taxon>
    </lineage>
</organism>
<reference evidence="4" key="1">
    <citation type="submission" date="2025-08" db="UniProtKB">
        <authorList>
            <consortium name="RefSeq"/>
        </authorList>
    </citation>
    <scope>IDENTIFICATION</scope>
    <source>
        <strain evidence="4">MV-25-SWS-2005</strain>
        <tissue evidence="4">Whole body</tissue>
    </source>
</reference>
<dbReference type="Proteomes" id="UP000001819">
    <property type="component" value="Chromosome X"/>
</dbReference>
<evidence type="ECO:0000256" key="2">
    <source>
        <dbReference type="SAM" id="SignalP"/>
    </source>
</evidence>
<feature type="region of interest" description="Disordered" evidence="1">
    <location>
        <begin position="553"/>
        <end position="585"/>
    </location>
</feature>
<name>A0A6I8W8D3_DROPS</name>
<proteinExistence type="predicted"/>
<dbReference type="InParanoid" id="A0A6I8W8D3"/>
<accession>A0A6I8W8D3</accession>
<sequence>MDNLRVLLLLFLIVPAPSSSRPSRGMQLQSHYLRAVAAYRRLERTLPREELRALTGIGLLNGARQAEQLMEEQLVVAIKELLLQTDMQQSDRVLPKIDAIEQQLTRDQRALDILSSALDVLSNTKDDHEFRLELRELAAQQMEDELLQQELSADITQQPELGERLGQLRRQILKQVPQMKVELDAKIEKALRHLLEQASDDGVLAKAIHKQKVVHKRAAVHDDDEEERQYPREMRIIKSILTEANHLRFQDDFRENLVEQQPERRIRQQEKELGEQDQDQDQDQDQETTDSELDDLQDDAEELDLKSRNVTAKGRTRPKAKSKPKPKPKPKPNPKAKQEVDPGSTELMKEGGDGDGDDDDDLGDIGEGGAGGGGAGGGGGLVGIIGSLSGGEGGSDVGALIGALTGVVSTLFGPGGLDIETLISTSTSLLSGLLSGNKNFGTVLGQYVGTAFDGLSGGGGADPEEEGPPQPLTFAKSLLSSFLEAKFRPAEASEERHDSAELPRPRKKKEGAAGGFDSGGFVKQVASHLVSSALGLLLNAALGASGGASTASKGIFSSSSSSSHSSSSGGGAGGGGGHHWKPSASERSWAYAYDEPF</sequence>
<keyword evidence="2" id="KW-0732">Signal</keyword>
<feature type="compositionally biased region" description="Basic residues" evidence="1">
    <location>
        <begin position="314"/>
        <end position="334"/>
    </location>
</feature>
<dbReference type="KEGG" id="dpo:4814227"/>
<evidence type="ECO:0000313" key="4">
    <source>
        <dbReference type="RefSeq" id="XP_033239635.1"/>
    </source>
</evidence>